<protein>
    <submittedName>
        <fullName evidence="1">Uncharacterized protein</fullName>
    </submittedName>
</protein>
<proteinExistence type="predicted"/>
<dbReference type="AlphaFoldDB" id="U1PXQ8"/>
<evidence type="ECO:0000313" key="1">
    <source>
        <dbReference type="EMBL" id="ERH14844.1"/>
    </source>
</evidence>
<gene>
    <name evidence="1" type="ORF">HMPREF1978_01412</name>
</gene>
<reference evidence="1 2" key="1">
    <citation type="submission" date="2013-08" db="EMBL/GenBank/DDBJ databases">
        <authorList>
            <person name="Weinstock G."/>
            <person name="Sodergren E."/>
            <person name="Wylie T."/>
            <person name="Fulton L."/>
            <person name="Fulton R."/>
            <person name="Fronick C."/>
            <person name="O'Laughlin M."/>
            <person name="Godfrey J."/>
            <person name="Miner T."/>
            <person name="Herter B."/>
            <person name="Appelbaum E."/>
            <person name="Cordes M."/>
            <person name="Lek S."/>
            <person name="Wollam A."/>
            <person name="Pepin K.H."/>
            <person name="Palsikar V.B."/>
            <person name="Mitreva M."/>
            <person name="Wilson R.K."/>
        </authorList>
    </citation>
    <scope>NUCLEOTIDE SEQUENCE [LARGE SCALE GENOMIC DNA]</scope>
    <source>
        <strain evidence="1 2">F0530</strain>
    </source>
</reference>
<dbReference type="EMBL" id="AWSC01000060">
    <property type="protein sequence ID" value="ERH14844.1"/>
    <property type="molecule type" value="Genomic_DNA"/>
</dbReference>
<accession>U1PXQ8</accession>
<organism evidence="1 2">
    <name type="scientific">Actinomyces graevenitzii F0530</name>
    <dbReference type="NCBI Taxonomy" id="1321817"/>
    <lineage>
        <taxon>Bacteria</taxon>
        <taxon>Bacillati</taxon>
        <taxon>Actinomycetota</taxon>
        <taxon>Actinomycetes</taxon>
        <taxon>Actinomycetales</taxon>
        <taxon>Actinomycetaceae</taxon>
        <taxon>Actinomyces</taxon>
    </lineage>
</organism>
<sequence length="51" mass="5231">MINDDAARVCSDACVCRAVIHDAAGVAGTVPRLAGALVCRPARPKRAVLLS</sequence>
<dbReference type="HOGENOM" id="CLU_3094572_0_0_11"/>
<name>U1PXQ8_9ACTO</name>
<evidence type="ECO:0000313" key="2">
    <source>
        <dbReference type="Proteomes" id="UP000016481"/>
    </source>
</evidence>
<dbReference type="Proteomes" id="UP000016481">
    <property type="component" value="Unassembled WGS sequence"/>
</dbReference>
<comment type="caution">
    <text evidence="1">The sequence shown here is derived from an EMBL/GenBank/DDBJ whole genome shotgun (WGS) entry which is preliminary data.</text>
</comment>